<dbReference type="Pfam" id="PF01266">
    <property type="entry name" value="DAO"/>
    <property type="match status" value="1"/>
</dbReference>
<dbReference type="PANTHER" id="PTHR10961:SF15">
    <property type="entry name" value="FAD DEPENDENT OXIDOREDUCTASE DOMAIN-CONTAINING PROTEIN"/>
    <property type="match status" value="1"/>
</dbReference>
<dbReference type="GO" id="GO:0008115">
    <property type="term" value="F:sarcosine oxidase activity"/>
    <property type="evidence" value="ECO:0007669"/>
    <property type="project" value="TreeGrafter"/>
</dbReference>
<evidence type="ECO:0000313" key="8">
    <source>
        <dbReference type="Proteomes" id="UP000320333"/>
    </source>
</evidence>
<gene>
    <name evidence="7" type="ORF">CcCBS67573_g00124</name>
</gene>
<evidence type="ECO:0000313" key="7">
    <source>
        <dbReference type="EMBL" id="TPX78600.1"/>
    </source>
</evidence>
<organism evidence="7 8">
    <name type="scientific">Chytriomyces confervae</name>
    <dbReference type="NCBI Taxonomy" id="246404"/>
    <lineage>
        <taxon>Eukaryota</taxon>
        <taxon>Fungi</taxon>
        <taxon>Fungi incertae sedis</taxon>
        <taxon>Chytridiomycota</taxon>
        <taxon>Chytridiomycota incertae sedis</taxon>
        <taxon>Chytridiomycetes</taxon>
        <taxon>Chytridiales</taxon>
        <taxon>Chytriomycetaceae</taxon>
        <taxon>Chytriomyces</taxon>
    </lineage>
</organism>
<evidence type="ECO:0000256" key="3">
    <source>
        <dbReference type="ARBA" id="ARBA00022630"/>
    </source>
</evidence>
<keyword evidence="3" id="KW-0285">Flavoprotein</keyword>
<dbReference type="SUPFAM" id="SSF54373">
    <property type="entry name" value="FAD-linked reductases, C-terminal domain"/>
    <property type="match status" value="1"/>
</dbReference>
<dbReference type="InterPro" id="IPR045170">
    <property type="entry name" value="MTOX"/>
</dbReference>
<evidence type="ECO:0000259" key="6">
    <source>
        <dbReference type="Pfam" id="PF01266"/>
    </source>
</evidence>
<keyword evidence="4" id="KW-0274">FAD</keyword>
<protein>
    <recommendedName>
        <fullName evidence="6">FAD dependent oxidoreductase domain-containing protein</fullName>
    </recommendedName>
</protein>
<accession>A0A507FSU2</accession>
<dbReference type="Gene3D" id="3.50.50.60">
    <property type="entry name" value="FAD/NAD(P)-binding domain"/>
    <property type="match status" value="1"/>
</dbReference>
<dbReference type="OrthoDB" id="2219495at2759"/>
<dbReference type="EMBL" id="QEAP01000002">
    <property type="protein sequence ID" value="TPX78600.1"/>
    <property type="molecule type" value="Genomic_DNA"/>
</dbReference>
<dbReference type="STRING" id="246404.A0A507FSU2"/>
<dbReference type="SUPFAM" id="SSF51905">
    <property type="entry name" value="FAD/NAD(P)-binding domain"/>
    <property type="match status" value="1"/>
</dbReference>
<keyword evidence="5" id="KW-0560">Oxidoreductase</keyword>
<dbReference type="Proteomes" id="UP000320333">
    <property type="component" value="Unassembled WGS sequence"/>
</dbReference>
<keyword evidence="8" id="KW-1185">Reference proteome</keyword>
<feature type="domain" description="FAD dependent oxidoreductase" evidence="6">
    <location>
        <begin position="2"/>
        <end position="388"/>
    </location>
</feature>
<evidence type="ECO:0000256" key="1">
    <source>
        <dbReference type="ARBA" id="ARBA00001974"/>
    </source>
</evidence>
<comment type="similarity">
    <text evidence="2">Belongs to the MSOX/MTOX family.</text>
</comment>
<dbReference type="GO" id="GO:0050660">
    <property type="term" value="F:flavin adenine dinucleotide binding"/>
    <property type="evidence" value="ECO:0007669"/>
    <property type="project" value="InterPro"/>
</dbReference>
<evidence type="ECO:0000256" key="5">
    <source>
        <dbReference type="ARBA" id="ARBA00023002"/>
    </source>
</evidence>
<dbReference type="PANTHER" id="PTHR10961">
    <property type="entry name" value="PEROXISOMAL SARCOSINE OXIDASE"/>
    <property type="match status" value="1"/>
</dbReference>
<proteinExistence type="inferred from homology"/>
<dbReference type="Gene3D" id="3.30.9.10">
    <property type="entry name" value="D-Amino Acid Oxidase, subunit A, domain 2"/>
    <property type="match status" value="1"/>
</dbReference>
<comment type="caution">
    <text evidence="7">The sequence shown here is derived from an EMBL/GenBank/DDBJ whole genome shotgun (WGS) entry which is preliminary data.</text>
</comment>
<dbReference type="AlphaFoldDB" id="A0A507FSU2"/>
<evidence type="ECO:0000256" key="2">
    <source>
        <dbReference type="ARBA" id="ARBA00010989"/>
    </source>
</evidence>
<reference evidence="7 8" key="1">
    <citation type="journal article" date="2019" name="Sci. Rep.">
        <title>Comparative genomics of chytrid fungi reveal insights into the obligate biotrophic and pathogenic lifestyle of Synchytrium endobioticum.</title>
        <authorList>
            <person name="van de Vossenberg B.T.L.H."/>
            <person name="Warris S."/>
            <person name="Nguyen H.D.T."/>
            <person name="van Gent-Pelzer M.P.E."/>
            <person name="Joly D.L."/>
            <person name="van de Geest H.C."/>
            <person name="Bonants P.J.M."/>
            <person name="Smith D.S."/>
            <person name="Levesque C.A."/>
            <person name="van der Lee T.A.J."/>
        </authorList>
    </citation>
    <scope>NUCLEOTIDE SEQUENCE [LARGE SCALE GENOMIC DNA]</scope>
    <source>
        <strain evidence="7 8">CBS 675.73</strain>
    </source>
</reference>
<comment type="cofactor">
    <cofactor evidence="1">
        <name>FAD</name>
        <dbReference type="ChEBI" id="CHEBI:57692"/>
    </cofactor>
</comment>
<dbReference type="InterPro" id="IPR006076">
    <property type="entry name" value="FAD-dep_OxRdtase"/>
</dbReference>
<sequence>MRVLIVGSGTFGISTALSLKQRGHDVTVFERLPIPSEDSSSNDITKVIRPDYGDDAQYMGGQMYQGLVIEAIKRFRQIDQETVKRYGKKSFIECGVVFATLKEDMNPYEMSSYKALLKTEEYKSSMELLNHEKTTKLLGKDFADHYPNGYINRSAGYADSGLVITHYAQLAKEAGINFVIGKEAGLFSNYISKDGKVVGIRTGDGKSHYGDAVLIAAGSWTPSLVPELKGLCEPTGQPVIHFKIPDDQKGKYIPSNFPVWFADMAQTGFYGFPLTPASELKFAHHGAGYLSTFHTRTAPSMKTASSAVITSKSVPREAVVMYRTFLAKFFPTLNKLDISRTRLCWYCDAWDGNFYIDAVPGRSGLFVATGGSGHAFKFTPVIGDIVADVIEGKPNRYHQTLFKWRTPAQEERAKVDNLKTEYEKNAKVLESMIMADGEDLKAKTFLTGKLQKKPVQLPAGKL</sequence>
<evidence type="ECO:0000256" key="4">
    <source>
        <dbReference type="ARBA" id="ARBA00022827"/>
    </source>
</evidence>
<dbReference type="InterPro" id="IPR036188">
    <property type="entry name" value="FAD/NAD-bd_sf"/>
</dbReference>
<name>A0A507FSU2_9FUNG</name>